<reference evidence="2 3" key="1">
    <citation type="journal article" date="2015" name="Appl. Environ. Microbiol.">
        <title>The Enterobacterium Trabulsiella odontotermitis Presents Novel Adaptations Related to Its Association with Fungus-Growing Termites.</title>
        <authorList>
            <person name="Sapountzis P."/>
            <person name="Gruntjes T."/>
            <person name="Otani S."/>
            <person name="Estevez J."/>
            <person name="da Costa R.R."/>
            <person name="Plunkett G.3rd."/>
            <person name="Perna N.T."/>
            <person name="Poulsen M."/>
        </authorList>
    </citation>
    <scope>NUCLEOTIDE SEQUENCE [LARGE SCALE GENOMIC DNA]</scope>
    <source>
        <strain evidence="2 3">12</strain>
    </source>
</reference>
<evidence type="ECO:0000313" key="2">
    <source>
        <dbReference type="EMBL" id="KNC94551.1"/>
    </source>
</evidence>
<evidence type="ECO:0008006" key="4">
    <source>
        <dbReference type="Google" id="ProtNLM"/>
    </source>
</evidence>
<keyword evidence="1" id="KW-0812">Transmembrane</keyword>
<keyword evidence="1" id="KW-1133">Transmembrane helix</keyword>
<name>A0A0L0H0T0_9ENTR</name>
<dbReference type="AlphaFoldDB" id="A0A0L0H0T0"/>
<organism evidence="2 3">
    <name type="scientific">Trabulsiella odontotermitis</name>
    <dbReference type="NCBI Taxonomy" id="379893"/>
    <lineage>
        <taxon>Bacteria</taxon>
        <taxon>Pseudomonadati</taxon>
        <taxon>Pseudomonadota</taxon>
        <taxon>Gammaproteobacteria</taxon>
        <taxon>Enterobacterales</taxon>
        <taxon>Enterobacteriaceae</taxon>
        <taxon>Trabulsiella</taxon>
    </lineage>
</organism>
<sequence>MLRYNSIILGPYFLIRNISFGNEWVSLLGMGFGNVSEWVQNYYRLNYALPEITDANNIISNVLISNGLVGLICYFFACTHYAGFNLNKVFISIMMLVILSLFSGYAFGSFAVLTLLLTRIYILLVINDDNSIKH</sequence>
<accession>A0A0L0H0T0</accession>
<dbReference type="EMBL" id="JNGI01000024">
    <property type="protein sequence ID" value="KNC94551.1"/>
    <property type="molecule type" value="Genomic_DNA"/>
</dbReference>
<dbReference type="PATRIC" id="fig|379893.4.peg.2787"/>
<dbReference type="Proteomes" id="UP000037393">
    <property type="component" value="Unassembled WGS sequence"/>
</dbReference>
<evidence type="ECO:0000313" key="3">
    <source>
        <dbReference type="Proteomes" id="UP000037393"/>
    </source>
</evidence>
<proteinExistence type="predicted"/>
<comment type="caution">
    <text evidence="2">The sequence shown here is derived from an EMBL/GenBank/DDBJ whole genome shotgun (WGS) entry which is preliminary data.</text>
</comment>
<keyword evidence="1" id="KW-0472">Membrane</keyword>
<protein>
    <recommendedName>
        <fullName evidence="4">O-antigen polymerase</fullName>
    </recommendedName>
</protein>
<gene>
    <name evidence="2" type="ORF">GM31_13730</name>
</gene>
<keyword evidence="3" id="KW-1185">Reference proteome</keyword>
<feature type="transmembrane region" description="Helical" evidence="1">
    <location>
        <begin position="58"/>
        <end position="77"/>
    </location>
</feature>
<evidence type="ECO:0000256" key="1">
    <source>
        <dbReference type="SAM" id="Phobius"/>
    </source>
</evidence>
<feature type="transmembrane region" description="Helical" evidence="1">
    <location>
        <begin position="89"/>
        <end position="122"/>
    </location>
</feature>